<evidence type="ECO:0000313" key="2">
    <source>
        <dbReference type="EMBL" id="PWN87088.1"/>
    </source>
</evidence>
<dbReference type="InParanoid" id="A0A316YEL6"/>
<name>A0A316YEL6_9BASI</name>
<evidence type="ECO:0000313" key="3">
    <source>
        <dbReference type="Proteomes" id="UP000245768"/>
    </source>
</evidence>
<feature type="compositionally biased region" description="Basic and acidic residues" evidence="1">
    <location>
        <begin position="82"/>
        <end position="99"/>
    </location>
</feature>
<dbReference type="AlphaFoldDB" id="A0A316YEL6"/>
<dbReference type="STRING" id="215250.A0A316YEL6"/>
<protein>
    <submittedName>
        <fullName evidence="2">Uncharacterized protein</fullName>
    </submittedName>
</protein>
<dbReference type="Proteomes" id="UP000245768">
    <property type="component" value="Unassembled WGS sequence"/>
</dbReference>
<feature type="region of interest" description="Disordered" evidence="1">
    <location>
        <begin position="69"/>
        <end position="100"/>
    </location>
</feature>
<organism evidence="2 3">
    <name type="scientific">Acaromyces ingoldii</name>
    <dbReference type="NCBI Taxonomy" id="215250"/>
    <lineage>
        <taxon>Eukaryota</taxon>
        <taxon>Fungi</taxon>
        <taxon>Dikarya</taxon>
        <taxon>Basidiomycota</taxon>
        <taxon>Ustilaginomycotina</taxon>
        <taxon>Exobasidiomycetes</taxon>
        <taxon>Exobasidiales</taxon>
        <taxon>Cryptobasidiaceae</taxon>
        <taxon>Acaromyces</taxon>
    </lineage>
</organism>
<evidence type="ECO:0000256" key="1">
    <source>
        <dbReference type="SAM" id="MobiDB-lite"/>
    </source>
</evidence>
<feature type="compositionally biased region" description="Polar residues" evidence="1">
    <location>
        <begin position="127"/>
        <end position="146"/>
    </location>
</feature>
<dbReference type="EMBL" id="KZ819641">
    <property type="protein sequence ID" value="PWN87088.1"/>
    <property type="molecule type" value="Genomic_DNA"/>
</dbReference>
<sequence>MREGRSRWPQESSYGASRGGRWKERERSRARQSSRSASPDLELAQFLADQQAARPRSPKSEAARLERLAAGGAMRIKSRHQKEKEEQERKKREADEEAARAYQDFVQDMEGRPSSERARGVFVRAGGSSTYEPSSRELLQTSFAAPSSSSSTMEEGREEAQAATAVARLRRDPLGKKRGAMGDFLGELQR</sequence>
<proteinExistence type="predicted"/>
<feature type="region of interest" description="Disordered" evidence="1">
    <location>
        <begin position="124"/>
        <end position="190"/>
    </location>
</feature>
<reference evidence="2 3" key="1">
    <citation type="journal article" date="2018" name="Mol. Biol. Evol.">
        <title>Broad Genomic Sampling Reveals a Smut Pathogenic Ancestry of the Fungal Clade Ustilaginomycotina.</title>
        <authorList>
            <person name="Kijpornyongpan T."/>
            <person name="Mondo S.J."/>
            <person name="Barry K."/>
            <person name="Sandor L."/>
            <person name="Lee J."/>
            <person name="Lipzen A."/>
            <person name="Pangilinan J."/>
            <person name="LaButti K."/>
            <person name="Hainaut M."/>
            <person name="Henrissat B."/>
            <person name="Grigoriev I.V."/>
            <person name="Spatafora J.W."/>
            <person name="Aime M.C."/>
        </authorList>
    </citation>
    <scope>NUCLEOTIDE SEQUENCE [LARGE SCALE GENOMIC DNA]</scope>
    <source>
        <strain evidence="2 3">MCA 4198</strain>
    </source>
</reference>
<accession>A0A316YEL6</accession>
<keyword evidence="3" id="KW-1185">Reference proteome</keyword>
<dbReference type="GeneID" id="37040308"/>
<feature type="region of interest" description="Disordered" evidence="1">
    <location>
        <begin position="1"/>
        <end position="42"/>
    </location>
</feature>
<dbReference type="RefSeq" id="XP_025374286.1">
    <property type="nucleotide sequence ID" value="XM_025518392.1"/>
</dbReference>
<gene>
    <name evidence="2" type="ORF">FA10DRAFT_194273</name>
</gene>